<evidence type="ECO:0000256" key="1">
    <source>
        <dbReference type="SAM" id="MobiDB-lite"/>
    </source>
</evidence>
<dbReference type="GO" id="GO:0000228">
    <property type="term" value="C:nuclear chromosome"/>
    <property type="evidence" value="ECO:0007669"/>
    <property type="project" value="TreeGrafter"/>
</dbReference>
<dbReference type="GO" id="GO:0006355">
    <property type="term" value="P:regulation of DNA-templated transcription"/>
    <property type="evidence" value="ECO:0007669"/>
    <property type="project" value="TreeGrafter"/>
</dbReference>
<dbReference type="GO" id="GO:0003677">
    <property type="term" value="F:DNA binding"/>
    <property type="evidence" value="ECO:0007669"/>
    <property type="project" value="TreeGrafter"/>
</dbReference>
<feature type="non-terminal residue" evidence="2">
    <location>
        <position position="136"/>
    </location>
</feature>
<dbReference type="GO" id="GO:0006338">
    <property type="term" value="P:chromatin remodeling"/>
    <property type="evidence" value="ECO:0007669"/>
    <property type="project" value="InterPro"/>
</dbReference>
<keyword evidence="3" id="KW-1185">Reference proteome</keyword>
<dbReference type="PANTHER" id="PTHR46510:SF1">
    <property type="entry name" value="BROMODOMAIN ADJACENT TO ZINC FINGER DOMAIN PROTEIN 1A"/>
    <property type="match status" value="1"/>
</dbReference>
<name>A0A7K7BEC5_9AVES</name>
<protein>
    <submittedName>
        <fullName evidence="2">BAZ1A protein</fullName>
    </submittedName>
</protein>
<dbReference type="EMBL" id="VZSH01000321">
    <property type="protein sequence ID" value="NWY06555.1"/>
    <property type="molecule type" value="Genomic_DNA"/>
</dbReference>
<feature type="region of interest" description="Disordered" evidence="1">
    <location>
        <begin position="89"/>
        <end position="136"/>
    </location>
</feature>
<evidence type="ECO:0000313" key="2">
    <source>
        <dbReference type="EMBL" id="NWY06555.1"/>
    </source>
</evidence>
<evidence type="ECO:0000313" key="3">
    <source>
        <dbReference type="Proteomes" id="UP000531938"/>
    </source>
</evidence>
<dbReference type="GO" id="GO:0045740">
    <property type="term" value="P:positive regulation of DNA replication"/>
    <property type="evidence" value="ECO:0007669"/>
    <property type="project" value="TreeGrafter"/>
</dbReference>
<dbReference type="InterPro" id="IPR047171">
    <property type="entry name" value="BAZ1A"/>
</dbReference>
<dbReference type="GO" id="GO:0008623">
    <property type="term" value="C:CHRAC"/>
    <property type="evidence" value="ECO:0007669"/>
    <property type="project" value="TreeGrafter"/>
</dbReference>
<dbReference type="AlphaFoldDB" id="A0A7K7BEC5"/>
<organism evidence="2 3">
    <name type="scientific">Nothoprocta ornata</name>
    <dbReference type="NCBI Taxonomy" id="83376"/>
    <lineage>
        <taxon>Eukaryota</taxon>
        <taxon>Metazoa</taxon>
        <taxon>Chordata</taxon>
        <taxon>Craniata</taxon>
        <taxon>Vertebrata</taxon>
        <taxon>Euteleostomi</taxon>
        <taxon>Archelosauria</taxon>
        <taxon>Archosauria</taxon>
        <taxon>Dinosauria</taxon>
        <taxon>Saurischia</taxon>
        <taxon>Theropoda</taxon>
        <taxon>Coelurosauria</taxon>
        <taxon>Aves</taxon>
        <taxon>Palaeognathae</taxon>
        <taxon>Tinamiformes</taxon>
        <taxon>Tinamidae</taxon>
        <taxon>Nothoprocta</taxon>
    </lineage>
</organism>
<feature type="non-terminal residue" evidence="2">
    <location>
        <position position="1"/>
    </location>
</feature>
<dbReference type="GO" id="GO:0031445">
    <property type="term" value="P:regulation of heterochromatin formation"/>
    <property type="evidence" value="ECO:0007669"/>
    <property type="project" value="TreeGrafter"/>
</dbReference>
<reference evidence="2 3" key="1">
    <citation type="submission" date="2019-09" db="EMBL/GenBank/DDBJ databases">
        <title>Bird 10,000 Genomes (B10K) Project - Family phase.</title>
        <authorList>
            <person name="Zhang G."/>
        </authorList>
    </citation>
    <scope>NUCLEOTIDE SEQUENCE [LARGE SCALE GENOMIC DNA]</scope>
    <source>
        <strain evidence="2">B10K-MSB-03</strain>
    </source>
</reference>
<sequence length="136" mass="15749">KKAIIDPSLFKYKVQPIKKELYESVIVKASQLSRRKHLFSRDRLKLFLKQHCEAHDGVIKTKAASIAKYSLAEQNFSYFFPDDPPTFIFSPASRRRGRPPKRASLSQEDKVTAKQNIPGNRSKGAKEKTRFQRQKE</sequence>
<feature type="compositionally biased region" description="Basic and acidic residues" evidence="1">
    <location>
        <begin position="124"/>
        <end position="136"/>
    </location>
</feature>
<dbReference type="Proteomes" id="UP000531938">
    <property type="component" value="Unassembled WGS sequence"/>
</dbReference>
<comment type="caution">
    <text evidence="2">The sequence shown here is derived from an EMBL/GenBank/DDBJ whole genome shotgun (WGS) entry which is preliminary data.</text>
</comment>
<proteinExistence type="predicted"/>
<gene>
    <name evidence="2" type="primary">Baz1a</name>
    <name evidence="2" type="ORF">NOTORN_R03002</name>
</gene>
<accession>A0A7K7BEC5</accession>
<dbReference type="PANTHER" id="PTHR46510">
    <property type="entry name" value="BROMODOMAIN ADJACENT TO ZINC FINGER DOMAIN PROTEIN 1A"/>
    <property type="match status" value="1"/>
</dbReference>